<feature type="transmembrane region" description="Helical" evidence="5">
    <location>
        <begin position="32"/>
        <end position="54"/>
    </location>
</feature>
<evidence type="ECO:0000256" key="4">
    <source>
        <dbReference type="ARBA" id="ARBA00023136"/>
    </source>
</evidence>
<comment type="subcellular location">
    <subcellularLocation>
        <location evidence="1">Membrane</location>
        <topology evidence="1">Multi-pass membrane protein</topology>
    </subcellularLocation>
</comment>
<proteinExistence type="predicted"/>
<reference evidence="6" key="3">
    <citation type="submission" date="2025-09" db="UniProtKB">
        <authorList>
            <consortium name="Ensembl"/>
        </authorList>
    </citation>
    <scope>IDENTIFICATION</scope>
    <source>
        <strain evidence="6">Thorbecke</strain>
    </source>
</reference>
<keyword evidence="7" id="KW-1185">Reference proteome</keyword>
<keyword evidence="3 5" id="KW-1133">Transmembrane helix</keyword>
<evidence type="ECO:0000313" key="7">
    <source>
        <dbReference type="Proteomes" id="UP000001811"/>
    </source>
</evidence>
<dbReference type="PANTHER" id="PTHR12489">
    <property type="entry name" value="LIPOMA HMGIC FUSION PARTNER-LIKE PROTEIN"/>
    <property type="match status" value="1"/>
</dbReference>
<reference evidence="6 7" key="1">
    <citation type="journal article" date="2011" name="Nature">
        <title>A high-resolution map of human evolutionary constraint using 29 mammals.</title>
        <authorList>
            <person name="Lindblad-Toh K."/>
            <person name="Garber M."/>
            <person name="Zuk O."/>
            <person name="Lin M.F."/>
            <person name="Parker B.J."/>
            <person name="Washietl S."/>
            <person name="Kheradpour P."/>
            <person name="Ernst J."/>
            <person name="Jordan G."/>
            <person name="Mauceli E."/>
            <person name="Ward L.D."/>
            <person name="Lowe C.B."/>
            <person name="Holloway A.K."/>
            <person name="Clamp M."/>
            <person name="Gnerre S."/>
            <person name="Alfoldi J."/>
            <person name="Beal K."/>
            <person name="Chang J."/>
            <person name="Clawson H."/>
            <person name="Cuff J."/>
            <person name="Di Palma F."/>
            <person name="Fitzgerald S."/>
            <person name="Flicek P."/>
            <person name="Guttman M."/>
            <person name="Hubisz M.J."/>
            <person name="Jaffe D.B."/>
            <person name="Jungreis I."/>
            <person name="Kent W.J."/>
            <person name="Kostka D."/>
            <person name="Lara M."/>
            <person name="Martins A.L."/>
            <person name="Massingham T."/>
            <person name="Moltke I."/>
            <person name="Raney B.J."/>
            <person name="Rasmussen M.D."/>
            <person name="Robinson J."/>
            <person name="Stark A."/>
            <person name="Vilella A.J."/>
            <person name="Wen J."/>
            <person name="Xie X."/>
            <person name="Zody M.C."/>
            <person name="Baldwin J."/>
            <person name="Bloom T."/>
            <person name="Chin C.W."/>
            <person name="Heiman D."/>
            <person name="Nicol R."/>
            <person name="Nusbaum C."/>
            <person name="Young S."/>
            <person name="Wilkinson J."/>
            <person name="Worley K.C."/>
            <person name="Kovar C.L."/>
            <person name="Muzny D.M."/>
            <person name="Gibbs R.A."/>
            <person name="Cree A."/>
            <person name="Dihn H.H."/>
            <person name="Fowler G."/>
            <person name="Jhangiani S."/>
            <person name="Joshi V."/>
            <person name="Lee S."/>
            <person name="Lewis L.R."/>
            <person name="Nazareth L.V."/>
            <person name="Okwuonu G."/>
            <person name="Santibanez J."/>
            <person name="Warren W.C."/>
            <person name="Mardis E.R."/>
            <person name="Weinstock G.M."/>
            <person name="Wilson R.K."/>
            <person name="Delehaunty K."/>
            <person name="Dooling D."/>
            <person name="Fronik C."/>
            <person name="Fulton L."/>
            <person name="Fulton B."/>
            <person name="Graves T."/>
            <person name="Minx P."/>
            <person name="Sodergren E."/>
            <person name="Birney E."/>
            <person name="Margulies E.H."/>
            <person name="Herrero J."/>
            <person name="Green E.D."/>
            <person name="Haussler D."/>
            <person name="Siepel A."/>
            <person name="Goldman N."/>
            <person name="Pollard K.S."/>
            <person name="Pedersen J.S."/>
            <person name="Lander E.S."/>
            <person name="Kellis M."/>
        </authorList>
    </citation>
    <scope>NUCLEOTIDE SEQUENCE [LARGE SCALE GENOMIC DNA]</scope>
    <source>
        <strain evidence="6 7">Thorbecke inbred</strain>
    </source>
</reference>
<dbReference type="AlphaFoldDB" id="A0A5F9CT17"/>
<evidence type="ECO:0008006" key="8">
    <source>
        <dbReference type="Google" id="ProtNLM"/>
    </source>
</evidence>
<dbReference type="Ensembl" id="ENSOCUT00000064375.1">
    <property type="protein sequence ID" value="ENSOCUP00000036859.1"/>
    <property type="gene ID" value="ENSOCUG00000036482.1"/>
</dbReference>
<name>A0A5F9CT17_RABIT</name>
<dbReference type="Bgee" id="ENSOCUG00000036482">
    <property type="expression patterns" value="Expressed in heart and 12 other cell types or tissues"/>
</dbReference>
<dbReference type="GeneTree" id="ENSGT00990000203541"/>
<evidence type="ECO:0000256" key="5">
    <source>
        <dbReference type="SAM" id="Phobius"/>
    </source>
</evidence>
<dbReference type="InParanoid" id="A0A5F9CT17"/>
<evidence type="ECO:0000256" key="2">
    <source>
        <dbReference type="ARBA" id="ARBA00022692"/>
    </source>
</evidence>
<dbReference type="EMBL" id="AAGW02038471">
    <property type="status" value="NOT_ANNOTATED_CDS"/>
    <property type="molecule type" value="Genomic_DNA"/>
</dbReference>
<evidence type="ECO:0000256" key="1">
    <source>
        <dbReference type="ARBA" id="ARBA00004141"/>
    </source>
</evidence>
<sequence length="203" mass="22852">MIFPDGWDSDEVKRMCGEKTDKYTLGACSVRWAYILAIIGILDALILSFLAFVLGNRQDSLMAEELKAENKGERTHMRLAPWHSILSHTCSTSIAYEYWLEIWLLHFQSSLLLMCLGKQWRMAQVLGPCTHMGEMDEAPGSLLWPGPALAVVTTWRVNHWPLDRSLSLSLSLPSPPLPSTLPPSLFPSPPPSLSFKKEIYLVI</sequence>
<evidence type="ECO:0000313" key="6">
    <source>
        <dbReference type="Ensembl" id="ENSOCUP00000036859.1"/>
    </source>
</evidence>
<reference evidence="6" key="2">
    <citation type="submission" date="2025-08" db="UniProtKB">
        <authorList>
            <consortium name="Ensembl"/>
        </authorList>
    </citation>
    <scope>IDENTIFICATION</scope>
    <source>
        <strain evidence="6">Thorbecke</strain>
    </source>
</reference>
<dbReference type="STRING" id="9986.ENSOCUP00000036859"/>
<dbReference type="Pfam" id="PF10242">
    <property type="entry name" value="L_HMGIC_fpl"/>
    <property type="match status" value="1"/>
</dbReference>
<accession>A0A5F9CT17</accession>
<dbReference type="PANTHER" id="PTHR12489:SF13">
    <property type="entry name" value="LHFPL TETRASPAN SUBFAMILY MEMBER 3 PROTEIN"/>
    <property type="match status" value="1"/>
</dbReference>
<organism evidence="6 7">
    <name type="scientific">Oryctolagus cuniculus</name>
    <name type="common">Rabbit</name>
    <dbReference type="NCBI Taxonomy" id="9986"/>
    <lineage>
        <taxon>Eukaryota</taxon>
        <taxon>Metazoa</taxon>
        <taxon>Chordata</taxon>
        <taxon>Craniata</taxon>
        <taxon>Vertebrata</taxon>
        <taxon>Euteleostomi</taxon>
        <taxon>Mammalia</taxon>
        <taxon>Eutheria</taxon>
        <taxon>Euarchontoglires</taxon>
        <taxon>Glires</taxon>
        <taxon>Lagomorpha</taxon>
        <taxon>Leporidae</taxon>
        <taxon>Oryctolagus</taxon>
    </lineage>
</organism>
<dbReference type="Proteomes" id="UP000001811">
    <property type="component" value="Chromosome 7"/>
</dbReference>
<keyword evidence="2 5" id="KW-0812">Transmembrane</keyword>
<dbReference type="GO" id="GO:0005886">
    <property type="term" value="C:plasma membrane"/>
    <property type="evidence" value="ECO:0007669"/>
    <property type="project" value="TreeGrafter"/>
</dbReference>
<keyword evidence="4 5" id="KW-0472">Membrane</keyword>
<dbReference type="InterPro" id="IPR019372">
    <property type="entry name" value="LHFPL"/>
</dbReference>
<dbReference type="GO" id="GO:0007605">
    <property type="term" value="P:sensory perception of sound"/>
    <property type="evidence" value="ECO:0007669"/>
    <property type="project" value="TreeGrafter"/>
</dbReference>
<protein>
    <recommendedName>
        <fullName evidence="8">LHFPL tetraspan subfamily member 3</fullName>
    </recommendedName>
</protein>
<evidence type="ECO:0000256" key="3">
    <source>
        <dbReference type="ARBA" id="ARBA00022989"/>
    </source>
</evidence>